<proteinExistence type="predicted"/>
<evidence type="ECO:0000256" key="1">
    <source>
        <dbReference type="ARBA" id="ARBA00023054"/>
    </source>
</evidence>
<dbReference type="Proteomes" id="UP000708148">
    <property type="component" value="Unassembled WGS sequence"/>
</dbReference>
<comment type="caution">
    <text evidence="2">The sequence shown here is derived from an EMBL/GenBank/DDBJ whole genome shotgun (WGS) entry which is preliminary data.</text>
</comment>
<dbReference type="AlphaFoldDB" id="A0A8S1IQM4"/>
<dbReference type="PANTHER" id="PTHR15157:SF5">
    <property type="entry name" value="UV RADIATION RESISTANCE-ASSOCIATED GENE PROTEIN"/>
    <property type="match status" value="1"/>
</dbReference>
<dbReference type="PANTHER" id="PTHR15157">
    <property type="entry name" value="UV RADIATION RESISTANCE-ASSOCIATED GENE PROTEIN"/>
    <property type="match status" value="1"/>
</dbReference>
<dbReference type="GO" id="GO:0035493">
    <property type="term" value="P:SNARE complex assembly"/>
    <property type="evidence" value="ECO:0007669"/>
    <property type="project" value="TreeGrafter"/>
</dbReference>
<dbReference type="OrthoDB" id="72772at2759"/>
<evidence type="ECO:0000313" key="2">
    <source>
        <dbReference type="EMBL" id="CAD7696004.1"/>
    </source>
</evidence>
<dbReference type="GO" id="GO:0005768">
    <property type="term" value="C:endosome"/>
    <property type="evidence" value="ECO:0007669"/>
    <property type="project" value="TreeGrafter"/>
</dbReference>
<reference evidence="2" key="1">
    <citation type="submission" date="2020-12" db="EMBL/GenBank/DDBJ databases">
        <authorList>
            <person name="Iha C."/>
        </authorList>
    </citation>
    <scope>NUCLEOTIDE SEQUENCE</scope>
</reference>
<evidence type="ECO:0000313" key="3">
    <source>
        <dbReference type="Proteomes" id="UP000708148"/>
    </source>
</evidence>
<keyword evidence="3" id="KW-1185">Reference proteome</keyword>
<dbReference type="GO" id="GO:0000149">
    <property type="term" value="F:SNARE binding"/>
    <property type="evidence" value="ECO:0007669"/>
    <property type="project" value="TreeGrafter"/>
</dbReference>
<keyword evidence="1" id="KW-0175">Coiled coil</keyword>
<sequence>MGLSKLYSVGPRSGADPMLQARALDEKIDRQWWMGSDAAQNPTSFAEIERNQQSGLLSVVGLDLPPGLVKQVVDGLMGWSSDPDQCQRTAAALGYVAHMVHLLGLYLDVPPRFPIYPKGSRSLIYNCAPAEDHMDVQGNGWLTSGPWRKSPTSPGRPVAPEVFPLYYQGTDRSRFAYAIYLLDKDIEQLLNAHGIKPTGPSYVLQSFYSLVAAASSALSNPGLWPSCQRRS</sequence>
<gene>
    <name evidence="2" type="ORF">OSTQU699_LOCUS1365</name>
</gene>
<name>A0A8S1IQM4_9CHLO</name>
<accession>A0A8S1IQM4</accession>
<organism evidence="2 3">
    <name type="scientific">Ostreobium quekettii</name>
    <dbReference type="NCBI Taxonomy" id="121088"/>
    <lineage>
        <taxon>Eukaryota</taxon>
        <taxon>Viridiplantae</taxon>
        <taxon>Chlorophyta</taxon>
        <taxon>core chlorophytes</taxon>
        <taxon>Ulvophyceae</taxon>
        <taxon>TCBD clade</taxon>
        <taxon>Bryopsidales</taxon>
        <taxon>Ostreobineae</taxon>
        <taxon>Ostreobiaceae</taxon>
        <taxon>Ostreobium</taxon>
    </lineage>
</organism>
<dbReference type="GO" id="GO:0000323">
    <property type="term" value="C:lytic vacuole"/>
    <property type="evidence" value="ECO:0007669"/>
    <property type="project" value="TreeGrafter"/>
</dbReference>
<dbReference type="EMBL" id="CAJHUC010000419">
    <property type="protein sequence ID" value="CAD7696004.1"/>
    <property type="molecule type" value="Genomic_DNA"/>
</dbReference>
<protein>
    <submittedName>
        <fullName evidence="2">Uncharacterized protein</fullName>
    </submittedName>
</protein>